<dbReference type="InterPro" id="IPR014508">
    <property type="entry name" value="UCP020555_TPR-like"/>
</dbReference>
<sequence>MKKYAKFFVRFVFGAAVVICFNSCLTTTTKYNWYSYQENSYDYLKKSNDASVNRLLKTYKKMIDAPTGTRACVPPGVCADYGWILVQKGFVPEGLEMLRNEIKFYPESEKFISQIIGRIEYGEN</sequence>
<reference evidence="2 3" key="1">
    <citation type="submission" date="2020-11" db="EMBL/GenBank/DDBJ databases">
        <title>Treponema Peruensis nv. sp., first commensal Treponema isolated from human feces.</title>
        <authorList>
            <person name="Belkhou C."/>
            <person name="Raes J."/>
        </authorList>
    </citation>
    <scope>NUCLEOTIDE SEQUENCE [LARGE SCALE GENOMIC DNA]</scope>
    <source>
        <strain evidence="2 3">RCC2812</strain>
    </source>
</reference>
<keyword evidence="1" id="KW-0732">Signal</keyword>
<proteinExistence type="predicted"/>
<gene>
    <name evidence="2" type="ORF">IWA51_12270</name>
</gene>
<feature type="chain" id="PRO_5032656303" evidence="1">
    <location>
        <begin position="19"/>
        <end position="124"/>
    </location>
</feature>
<organism evidence="2 3">
    <name type="scientific">Treponema peruense</name>
    <dbReference type="NCBI Taxonomy" id="2787628"/>
    <lineage>
        <taxon>Bacteria</taxon>
        <taxon>Pseudomonadati</taxon>
        <taxon>Spirochaetota</taxon>
        <taxon>Spirochaetia</taxon>
        <taxon>Spirochaetales</taxon>
        <taxon>Treponemataceae</taxon>
        <taxon>Treponema</taxon>
    </lineage>
</organism>
<dbReference type="Pfam" id="PF16068">
    <property type="entry name" value="DUF4810"/>
    <property type="match status" value="1"/>
</dbReference>
<dbReference type="AlphaFoldDB" id="A0A7T3RDI7"/>
<dbReference type="KEGG" id="tper:IWA51_12270"/>
<evidence type="ECO:0000313" key="2">
    <source>
        <dbReference type="EMBL" id="QQA01007.1"/>
    </source>
</evidence>
<dbReference type="EMBL" id="CP064936">
    <property type="protein sequence ID" value="QQA01007.1"/>
    <property type="molecule type" value="Genomic_DNA"/>
</dbReference>
<name>A0A7T3RDI7_9SPIR</name>
<keyword evidence="3" id="KW-1185">Reference proteome</keyword>
<evidence type="ECO:0000256" key="1">
    <source>
        <dbReference type="SAM" id="SignalP"/>
    </source>
</evidence>
<dbReference type="RefSeq" id="WP_198442616.1">
    <property type="nucleotide sequence ID" value="NZ_CBCSHE010000007.1"/>
</dbReference>
<accession>A0A7T3RDI7</accession>
<evidence type="ECO:0000313" key="3">
    <source>
        <dbReference type="Proteomes" id="UP000595224"/>
    </source>
</evidence>
<feature type="signal peptide" evidence="1">
    <location>
        <begin position="1"/>
        <end position="18"/>
    </location>
</feature>
<dbReference type="Proteomes" id="UP000595224">
    <property type="component" value="Chromosome"/>
</dbReference>
<protein>
    <submittedName>
        <fullName evidence="2">DUF4810 domain-containing protein</fullName>
    </submittedName>
</protein>